<dbReference type="Pfam" id="PF03652">
    <property type="entry name" value="RuvX"/>
    <property type="match status" value="1"/>
</dbReference>
<accession>A0A3A1YLD0</accession>
<comment type="caution">
    <text evidence="7">The sequence shown here is derived from an EMBL/GenBank/DDBJ whole genome shotgun (WGS) entry which is preliminary data.</text>
</comment>
<feature type="domain" description="YqgF/RNase H-like" evidence="6">
    <location>
        <begin position="2"/>
        <end position="102"/>
    </location>
</feature>
<evidence type="ECO:0000256" key="4">
    <source>
        <dbReference type="ARBA" id="ARBA00022801"/>
    </source>
</evidence>
<dbReference type="AlphaFoldDB" id="A0A3A1YLD0"/>
<dbReference type="PANTHER" id="PTHR33317:SF4">
    <property type="entry name" value="POLYNUCLEOTIDYL TRANSFERASE, RIBONUCLEASE H-LIKE SUPERFAMILY PROTEIN"/>
    <property type="match status" value="1"/>
</dbReference>
<dbReference type="OrthoDB" id="9796140at2"/>
<dbReference type="CDD" id="cd16964">
    <property type="entry name" value="YqgF"/>
    <property type="match status" value="1"/>
</dbReference>
<keyword evidence="1 5" id="KW-0963">Cytoplasm</keyword>
<dbReference type="InterPro" id="IPR037027">
    <property type="entry name" value="YqgF/RNaseH-like_dom_sf"/>
</dbReference>
<keyword evidence="8" id="KW-1185">Reference proteome</keyword>
<dbReference type="RefSeq" id="WP_119531492.1">
    <property type="nucleotide sequence ID" value="NZ_JBHSSP010000037.1"/>
</dbReference>
<evidence type="ECO:0000256" key="1">
    <source>
        <dbReference type="ARBA" id="ARBA00022490"/>
    </source>
</evidence>
<gene>
    <name evidence="7" type="ORF">CKF58_04725</name>
</gene>
<dbReference type="SMART" id="SM00732">
    <property type="entry name" value="YqgFc"/>
    <property type="match status" value="1"/>
</dbReference>
<dbReference type="GO" id="GO:0004518">
    <property type="term" value="F:nuclease activity"/>
    <property type="evidence" value="ECO:0007669"/>
    <property type="project" value="UniProtKB-KW"/>
</dbReference>
<dbReference type="EMBL" id="NRJG01000081">
    <property type="protein sequence ID" value="RIY37810.1"/>
    <property type="molecule type" value="Genomic_DNA"/>
</dbReference>
<evidence type="ECO:0000313" key="8">
    <source>
        <dbReference type="Proteomes" id="UP000265916"/>
    </source>
</evidence>
<dbReference type="HAMAP" id="MF_00651">
    <property type="entry name" value="Nuclease_YqgF"/>
    <property type="match status" value="1"/>
</dbReference>
<evidence type="ECO:0000256" key="5">
    <source>
        <dbReference type="HAMAP-Rule" id="MF_00651"/>
    </source>
</evidence>
<dbReference type="Gene3D" id="3.30.420.140">
    <property type="entry name" value="YqgF/RNase H-like domain"/>
    <property type="match status" value="1"/>
</dbReference>
<dbReference type="GO" id="GO:0005829">
    <property type="term" value="C:cytosol"/>
    <property type="evidence" value="ECO:0007669"/>
    <property type="project" value="TreeGrafter"/>
</dbReference>
<reference evidence="7 8" key="1">
    <citation type="submission" date="2017-08" db="EMBL/GenBank/DDBJ databases">
        <title>Reclassification of Bisgaard taxon 37 and 44.</title>
        <authorList>
            <person name="Christensen H."/>
        </authorList>
    </citation>
    <scope>NUCLEOTIDE SEQUENCE [LARGE SCALE GENOMIC DNA]</scope>
    <source>
        <strain evidence="7 8">111</strain>
    </source>
</reference>
<dbReference type="Proteomes" id="UP000265916">
    <property type="component" value="Unassembled WGS sequence"/>
</dbReference>
<evidence type="ECO:0000313" key="7">
    <source>
        <dbReference type="EMBL" id="RIY37810.1"/>
    </source>
</evidence>
<comment type="similarity">
    <text evidence="5">Belongs to the YqgF HJR family.</text>
</comment>
<name>A0A3A1YLD0_9GAMM</name>
<keyword evidence="4 5" id="KW-0378">Hydrolase</keyword>
<keyword evidence="3 5" id="KW-0540">Nuclease</keyword>
<evidence type="ECO:0000256" key="3">
    <source>
        <dbReference type="ARBA" id="ARBA00022722"/>
    </source>
</evidence>
<dbReference type="InterPro" id="IPR012337">
    <property type="entry name" value="RNaseH-like_sf"/>
</dbReference>
<comment type="subcellular location">
    <subcellularLocation>
        <location evidence="5">Cytoplasm</location>
    </subcellularLocation>
</comment>
<evidence type="ECO:0000259" key="6">
    <source>
        <dbReference type="SMART" id="SM00732"/>
    </source>
</evidence>
<keyword evidence="2 5" id="KW-0690">Ribosome biogenesis</keyword>
<dbReference type="NCBIfam" id="TIGR00250">
    <property type="entry name" value="RNAse_H_YqgF"/>
    <property type="match status" value="1"/>
</dbReference>
<sequence length="151" mass="16963">MAYYLGVDYGTGATGIAIGQDVTYTAQPLTGIPMSKGKVDHASFDKLVKEWQPAAIVVGLPRNQDNTFTHVSPKVYNFAKWVHKIFSIPVYFMDERNTTTSAKELIFAKYQYKGLQKHKVDAVSAALILQAYFDGEEYQTFDPQVSLEELE</sequence>
<protein>
    <recommendedName>
        <fullName evidence="5">Putative pre-16S rRNA nuclease</fullName>
        <ecNumber evidence="5">3.1.-.-</ecNumber>
    </recommendedName>
</protein>
<comment type="function">
    <text evidence="5">Could be a nuclease involved in processing of the 5'-end of pre-16S rRNA.</text>
</comment>
<dbReference type="InterPro" id="IPR006641">
    <property type="entry name" value="YqgF/RNaseH-like_dom"/>
</dbReference>
<dbReference type="InterPro" id="IPR005227">
    <property type="entry name" value="YqgF"/>
</dbReference>
<organism evidence="7 8">
    <name type="scientific">Psittacicella hinzii</name>
    <dbReference type="NCBI Taxonomy" id="2028575"/>
    <lineage>
        <taxon>Bacteria</taxon>
        <taxon>Pseudomonadati</taxon>
        <taxon>Pseudomonadota</taxon>
        <taxon>Gammaproteobacteria</taxon>
        <taxon>Pasteurellales</taxon>
        <taxon>Psittacicellaceae</taxon>
        <taxon>Psittacicella</taxon>
    </lineage>
</organism>
<dbReference type="SUPFAM" id="SSF53098">
    <property type="entry name" value="Ribonuclease H-like"/>
    <property type="match status" value="1"/>
</dbReference>
<evidence type="ECO:0000256" key="2">
    <source>
        <dbReference type="ARBA" id="ARBA00022517"/>
    </source>
</evidence>
<dbReference type="GO" id="GO:0000967">
    <property type="term" value="P:rRNA 5'-end processing"/>
    <property type="evidence" value="ECO:0007669"/>
    <property type="project" value="UniProtKB-UniRule"/>
</dbReference>
<dbReference type="PANTHER" id="PTHR33317">
    <property type="entry name" value="POLYNUCLEOTIDYL TRANSFERASE, RIBONUCLEASE H-LIKE SUPERFAMILY PROTEIN"/>
    <property type="match status" value="1"/>
</dbReference>
<dbReference type="GO" id="GO:0016788">
    <property type="term" value="F:hydrolase activity, acting on ester bonds"/>
    <property type="evidence" value="ECO:0007669"/>
    <property type="project" value="UniProtKB-UniRule"/>
</dbReference>
<proteinExistence type="inferred from homology"/>
<dbReference type="EC" id="3.1.-.-" evidence="5"/>